<dbReference type="InterPro" id="IPR002347">
    <property type="entry name" value="SDR_fam"/>
</dbReference>
<gene>
    <name evidence="3" type="ORF">D9V29_02520</name>
</gene>
<dbReference type="GO" id="GO:0000253">
    <property type="term" value="F:3-beta-hydroxysteroid 3-dehydrogenase (NADP+) activity"/>
    <property type="evidence" value="ECO:0007669"/>
    <property type="project" value="UniProtKB-EC"/>
</dbReference>
<dbReference type="EMBL" id="RCUV01000003">
    <property type="protein sequence ID" value="RLP72901.1"/>
    <property type="molecule type" value="Genomic_DNA"/>
</dbReference>
<evidence type="ECO:0000313" key="4">
    <source>
        <dbReference type="Proteomes" id="UP000270299"/>
    </source>
</evidence>
<dbReference type="AlphaFoldDB" id="A0A3L6ZZT6"/>
<dbReference type="PANTHER" id="PTHR43647:SF2">
    <property type="entry name" value="DEHYDROGENASE"/>
    <property type="match status" value="1"/>
</dbReference>
<organism evidence="3 4">
    <name type="scientific">Mycetocola manganoxydans</name>
    <dbReference type="NCBI Taxonomy" id="699879"/>
    <lineage>
        <taxon>Bacteria</taxon>
        <taxon>Bacillati</taxon>
        <taxon>Actinomycetota</taxon>
        <taxon>Actinomycetes</taxon>
        <taxon>Micrococcales</taxon>
        <taxon>Microbacteriaceae</taxon>
        <taxon>Mycetocola</taxon>
    </lineage>
</organism>
<dbReference type="OrthoDB" id="4577644at2"/>
<comment type="caution">
    <text evidence="3">The sequence shown here is derived from an EMBL/GenBank/DDBJ whole genome shotgun (WGS) entry which is preliminary data.</text>
</comment>
<dbReference type="PANTHER" id="PTHR43647">
    <property type="entry name" value="DEHYDROGENASE"/>
    <property type="match status" value="1"/>
</dbReference>
<dbReference type="Proteomes" id="UP000270299">
    <property type="component" value="Unassembled WGS sequence"/>
</dbReference>
<dbReference type="Gene3D" id="3.40.50.720">
    <property type="entry name" value="NAD(P)-binding Rossmann-like Domain"/>
    <property type="match status" value="1"/>
</dbReference>
<evidence type="ECO:0000256" key="1">
    <source>
        <dbReference type="ARBA" id="ARBA00023589"/>
    </source>
</evidence>
<dbReference type="RefSeq" id="WP_121671759.1">
    <property type="nucleotide sequence ID" value="NZ_BMXM01000003.1"/>
</dbReference>
<evidence type="ECO:0000256" key="2">
    <source>
        <dbReference type="ARBA" id="ARBA00023621"/>
    </source>
</evidence>
<dbReference type="SUPFAM" id="SSF51735">
    <property type="entry name" value="NAD(P)-binding Rossmann-fold domains"/>
    <property type="match status" value="1"/>
</dbReference>
<name>A0A3L6ZZT6_9MICO</name>
<proteinExistence type="predicted"/>
<reference evidence="3 4" key="1">
    <citation type="submission" date="2018-10" db="EMBL/GenBank/DDBJ databases">
        <authorList>
            <person name="Li J."/>
        </authorList>
    </citation>
    <scope>NUCLEOTIDE SEQUENCE [LARGE SCALE GENOMIC DNA]</scope>
    <source>
        <strain evidence="3 4">CCTCC AB209002</strain>
    </source>
</reference>
<sequence>MSWDPARLPSQSGRTVAVTGANAGLGFWTSYALAGAGASVVLACRDEGRADAAVRAIRAHVPDADLSVLKLDTADLSSVRAAGEHLGGLARLDALVLNAGIVHPPKHRAETADGLELIAATNFFGHFALAAAALPALDRTPDSRVVSLGSIASMLVSLRTDDLQLTRRYSSWQAYAQSKIMLSSFGFELDRRLRAQGSGIRSLVTHPGYSISGRTPRVPGVNEPSRLKRFVDALQGPFTQGKNQGAEPVLRAITDPDAAGGSSLGPRFLLKGEARFVKPAPITTDERTARAIWAEAEVATGTTLL</sequence>
<comment type="pathway">
    <text evidence="1">Steroid biosynthesis; zymosterol biosynthesis; zymosterol from lanosterol: step 5/6.</text>
</comment>
<protein>
    <recommendedName>
        <fullName evidence="2">3beta-hydroxysteroid 3-dehydrogenase</fullName>
        <ecNumber evidence="2">1.1.1.270</ecNumber>
    </recommendedName>
</protein>
<dbReference type="Pfam" id="PF00106">
    <property type="entry name" value="adh_short"/>
    <property type="match status" value="1"/>
</dbReference>
<evidence type="ECO:0000313" key="3">
    <source>
        <dbReference type="EMBL" id="RLP72901.1"/>
    </source>
</evidence>
<dbReference type="InterPro" id="IPR036291">
    <property type="entry name" value="NAD(P)-bd_dom_sf"/>
</dbReference>
<dbReference type="InterPro" id="IPR051593">
    <property type="entry name" value="Ergosterol_Biosynth_ERG27"/>
</dbReference>
<accession>A0A3L6ZZT6</accession>
<keyword evidence="4" id="KW-1185">Reference proteome</keyword>
<dbReference type="PRINTS" id="PR00081">
    <property type="entry name" value="GDHRDH"/>
</dbReference>
<dbReference type="EC" id="1.1.1.270" evidence="2"/>